<comment type="caution">
    <text evidence="2">The sequence shown here is derived from an EMBL/GenBank/DDBJ whole genome shotgun (WGS) entry which is preliminary data.</text>
</comment>
<keyword evidence="3" id="KW-1185">Reference proteome</keyword>
<gene>
    <name evidence="2" type="ORF">STHAL_30840</name>
</gene>
<dbReference type="Proteomes" id="UP000735541">
    <property type="component" value="Unassembled WGS sequence"/>
</dbReference>
<sequence>MAAAAVSAVQPLRSIAAVCVLAEALDPFPDLLPHLQSARARALADDLPGRIPDGHNSEQDAEGRKKDPDAAWRRYTSYIRITMGIRITEEAQQDLLLHLPLPVIDDLIDQGRLRNRGIGSADDRSLYLQARIAPAQVPTQRLAELCWDDEIVRRSCITRLAQGDVTAIDDLIPYASEPWSLVSQLRAVRDSGNIPRSLTDHKWLWPVLENLAPKARIDLTAQREFGSWFMVRRTLWMVRNGSLAELHGDKDRAAIFFRHAWDETRALQRLTAAARWEGHNTRAFLRLLRTSSKPSYEDALEEIHPSSARERVGEDRLPPRTRANLERNREVIRKLQHRRESDYVLNPYIALGLQDLAPEPEWKSAWRRLRRRLSGEGEAMANQAKDAIQDEERGHAVTGSFRLPLSPEKWELPSAANVPVHDGARPLPRRTDPATTSEREYARSQAASDILRAAGASLGLHDAAGTSSAPPSESSSK</sequence>
<feature type="region of interest" description="Disordered" evidence="1">
    <location>
        <begin position="415"/>
        <end position="448"/>
    </location>
</feature>
<accession>A0ABS6TZX6</accession>
<evidence type="ECO:0000256" key="1">
    <source>
        <dbReference type="SAM" id="MobiDB-lite"/>
    </source>
</evidence>
<protein>
    <submittedName>
        <fullName evidence="2">Uncharacterized protein</fullName>
    </submittedName>
</protein>
<feature type="compositionally biased region" description="Basic and acidic residues" evidence="1">
    <location>
        <begin position="429"/>
        <end position="442"/>
    </location>
</feature>
<dbReference type="RefSeq" id="WP_228873532.1">
    <property type="nucleotide sequence ID" value="NZ_JAHUVW010000003.1"/>
</dbReference>
<dbReference type="EMBL" id="JAHUVW010000003">
    <property type="protein sequence ID" value="MBV7673847.1"/>
    <property type="molecule type" value="Genomic_DNA"/>
</dbReference>
<evidence type="ECO:0000313" key="3">
    <source>
        <dbReference type="Proteomes" id="UP000735541"/>
    </source>
</evidence>
<proteinExistence type="predicted"/>
<feature type="region of interest" description="Disordered" evidence="1">
    <location>
        <begin position="46"/>
        <end position="68"/>
    </location>
</feature>
<organism evidence="2 3">
    <name type="scientific">Streptomyces halstedii</name>
    <dbReference type="NCBI Taxonomy" id="1944"/>
    <lineage>
        <taxon>Bacteria</taxon>
        <taxon>Bacillati</taxon>
        <taxon>Actinomycetota</taxon>
        <taxon>Actinomycetes</taxon>
        <taxon>Kitasatosporales</taxon>
        <taxon>Streptomycetaceae</taxon>
        <taxon>Streptomyces</taxon>
    </lineage>
</organism>
<reference evidence="2 3" key="1">
    <citation type="submission" date="2021-07" db="EMBL/GenBank/DDBJ databases">
        <title>Sequencing Streptomyces halstedii LGO-A4 genome an citrus endophytic actinomycete.</title>
        <authorList>
            <person name="Samborskyy M."/>
            <person name="Scott N."/>
            <person name="Deglau R."/>
            <person name="Dickens S."/>
            <person name="Oliveira L.G."/>
        </authorList>
    </citation>
    <scope>NUCLEOTIDE SEQUENCE [LARGE SCALE GENOMIC DNA]</scope>
    <source>
        <strain evidence="2 3">LGO-A4</strain>
    </source>
</reference>
<name>A0ABS6TZX6_STRHA</name>
<evidence type="ECO:0000313" key="2">
    <source>
        <dbReference type="EMBL" id="MBV7673847.1"/>
    </source>
</evidence>